<dbReference type="SUPFAM" id="SSF53850">
    <property type="entry name" value="Periplasmic binding protein-like II"/>
    <property type="match status" value="1"/>
</dbReference>
<dbReference type="SUPFAM" id="SSF46785">
    <property type="entry name" value="Winged helix' DNA-binding domain"/>
    <property type="match status" value="1"/>
</dbReference>
<organism evidence="6 7">
    <name type="scientific">Alcaligenes endophyticus</name>
    <dbReference type="NCBI Taxonomy" id="1929088"/>
    <lineage>
        <taxon>Bacteria</taxon>
        <taxon>Pseudomonadati</taxon>
        <taxon>Pseudomonadota</taxon>
        <taxon>Betaproteobacteria</taxon>
        <taxon>Burkholderiales</taxon>
        <taxon>Alcaligenaceae</taxon>
        <taxon>Alcaligenes</taxon>
    </lineage>
</organism>
<dbReference type="PRINTS" id="PR00039">
    <property type="entry name" value="HTHLYSR"/>
</dbReference>
<dbReference type="Pfam" id="PF00126">
    <property type="entry name" value="HTH_1"/>
    <property type="match status" value="1"/>
</dbReference>
<accession>A0ABT8EMF5</accession>
<keyword evidence="7" id="KW-1185">Reference proteome</keyword>
<dbReference type="InterPro" id="IPR000847">
    <property type="entry name" value="LysR_HTH_N"/>
</dbReference>
<evidence type="ECO:0000256" key="3">
    <source>
        <dbReference type="ARBA" id="ARBA00023125"/>
    </source>
</evidence>
<sequence length="309" mass="34211">MLNLRALQLFIAVAERMSVSQAAVAMHISQSALSRQIQKLEDDLGMRLFERAGKRLLLTAEGEDLLPRASQLLQQAAALSQRAQSLHRGEAGYLTVGATPQTIEAVLAPVLRCLREKNSGLEVRLLEGPNEQLLEQLETGVIHAALAWVPYEQKFACQDLFKARLYAVLPPEHPAVGAQELELSNIGDWPILSLKRGFMTRSMFDQACVDANLRPQRIVESDSTQTLRALASSGMGVAVVSSTAVSQWPSQEVIPLTLNGSRLEEVVSAVRNVERYQPLALQVFLAELRFFLTQSLDGARFRQFSTPFY</sequence>
<feature type="domain" description="HTH lysR-type" evidence="5">
    <location>
        <begin position="2"/>
        <end position="59"/>
    </location>
</feature>
<comment type="similarity">
    <text evidence="1">Belongs to the LysR transcriptional regulatory family.</text>
</comment>
<evidence type="ECO:0000313" key="6">
    <source>
        <dbReference type="EMBL" id="MDN4122475.1"/>
    </source>
</evidence>
<comment type="caution">
    <text evidence="6">The sequence shown here is derived from an EMBL/GenBank/DDBJ whole genome shotgun (WGS) entry which is preliminary data.</text>
</comment>
<keyword evidence="3" id="KW-0238">DNA-binding</keyword>
<keyword evidence="4" id="KW-0804">Transcription</keyword>
<dbReference type="PANTHER" id="PTHR30419">
    <property type="entry name" value="HTH-TYPE TRANSCRIPTIONAL REGULATOR YBHD"/>
    <property type="match status" value="1"/>
</dbReference>
<name>A0ABT8EMF5_9BURK</name>
<dbReference type="InterPro" id="IPR036390">
    <property type="entry name" value="WH_DNA-bd_sf"/>
</dbReference>
<evidence type="ECO:0000259" key="5">
    <source>
        <dbReference type="PROSITE" id="PS50931"/>
    </source>
</evidence>
<dbReference type="Proteomes" id="UP001168613">
    <property type="component" value="Unassembled WGS sequence"/>
</dbReference>
<dbReference type="CDD" id="cd05466">
    <property type="entry name" value="PBP2_LTTR_substrate"/>
    <property type="match status" value="1"/>
</dbReference>
<dbReference type="InterPro" id="IPR005119">
    <property type="entry name" value="LysR_subst-bd"/>
</dbReference>
<gene>
    <name evidence="6" type="ORF">LMS43_14360</name>
</gene>
<dbReference type="Gene3D" id="1.10.10.10">
    <property type="entry name" value="Winged helix-like DNA-binding domain superfamily/Winged helix DNA-binding domain"/>
    <property type="match status" value="1"/>
</dbReference>
<dbReference type="InterPro" id="IPR036388">
    <property type="entry name" value="WH-like_DNA-bd_sf"/>
</dbReference>
<dbReference type="Pfam" id="PF03466">
    <property type="entry name" value="LysR_substrate"/>
    <property type="match status" value="1"/>
</dbReference>
<dbReference type="PROSITE" id="PS50931">
    <property type="entry name" value="HTH_LYSR"/>
    <property type="match status" value="1"/>
</dbReference>
<evidence type="ECO:0000313" key="7">
    <source>
        <dbReference type="Proteomes" id="UP001168613"/>
    </source>
</evidence>
<dbReference type="EMBL" id="JAJHNU010000004">
    <property type="protein sequence ID" value="MDN4122475.1"/>
    <property type="molecule type" value="Genomic_DNA"/>
</dbReference>
<dbReference type="RefSeq" id="WP_266123309.1">
    <property type="nucleotide sequence ID" value="NZ_JAJHNU010000004.1"/>
</dbReference>
<protein>
    <submittedName>
        <fullName evidence="6">LysR family transcriptional regulator</fullName>
    </submittedName>
</protein>
<dbReference type="InterPro" id="IPR050950">
    <property type="entry name" value="HTH-type_LysR_regulators"/>
</dbReference>
<reference evidence="6" key="1">
    <citation type="submission" date="2021-11" db="EMBL/GenBank/DDBJ databases">
        <title>Draft genome sequence of Alcaligenes endophyticus type strain CCUG 75668T.</title>
        <authorList>
            <person name="Salva-Serra F."/>
            <person name="Duran R.E."/>
            <person name="Seeger M."/>
            <person name="Moore E.R.B."/>
            <person name="Jaen-Luchoro D."/>
        </authorList>
    </citation>
    <scope>NUCLEOTIDE SEQUENCE</scope>
    <source>
        <strain evidence="6">CCUG 75668</strain>
    </source>
</reference>
<proteinExistence type="inferred from homology"/>
<evidence type="ECO:0000256" key="1">
    <source>
        <dbReference type="ARBA" id="ARBA00009437"/>
    </source>
</evidence>
<dbReference type="Gene3D" id="3.40.190.290">
    <property type="match status" value="1"/>
</dbReference>
<evidence type="ECO:0000256" key="4">
    <source>
        <dbReference type="ARBA" id="ARBA00023163"/>
    </source>
</evidence>
<evidence type="ECO:0000256" key="2">
    <source>
        <dbReference type="ARBA" id="ARBA00023015"/>
    </source>
</evidence>
<keyword evidence="2" id="KW-0805">Transcription regulation</keyword>